<name>A0A084XYM3_9PROT</name>
<accession>A0A084XYM3</accession>
<dbReference type="Proteomes" id="UP000019812">
    <property type="component" value="Unassembled WGS sequence"/>
</dbReference>
<comment type="caution">
    <text evidence="1">The sequence shown here is derived from an EMBL/GenBank/DDBJ whole genome shotgun (WGS) entry which is preliminary data.</text>
</comment>
<dbReference type="EMBL" id="JDSS02000027">
    <property type="protein sequence ID" value="KFB67567.1"/>
    <property type="molecule type" value="Genomic_DNA"/>
</dbReference>
<dbReference type="STRING" id="1457154.CAPSK01_003010"/>
<evidence type="ECO:0000313" key="2">
    <source>
        <dbReference type="Proteomes" id="UP000019812"/>
    </source>
</evidence>
<sequence>MVSHRVCGGQTKERTLSRSSDFSVLKCVAMCRKLGPGPAGAHQAAQDLRREPGIEIALAGNDAFAGAAASGLLVADDAGQSDVAELRIGLRSTERDALPARFVH</sequence>
<organism evidence="1 2">
    <name type="scientific">Candidatus Accumulibacter vicinus</name>
    <dbReference type="NCBI Taxonomy" id="2954382"/>
    <lineage>
        <taxon>Bacteria</taxon>
        <taxon>Pseudomonadati</taxon>
        <taxon>Pseudomonadota</taxon>
        <taxon>Betaproteobacteria</taxon>
        <taxon>Candidatus Accumulibacter</taxon>
    </lineage>
</organism>
<dbReference type="AlphaFoldDB" id="A0A084XYM3"/>
<gene>
    <name evidence="1" type="ORF">CAPSK01_003010</name>
</gene>
<protein>
    <submittedName>
        <fullName evidence="1">Uncharacterized protein</fullName>
    </submittedName>
</protein>
<evidence type="ECO:0000313" key="1">
    <source>
        <dbReference type="EMBL" id="KFB67567.1"/>
    </source>
</evidence>
<proteinExistence type="predicted"/>
<reference evidence="1 2" key="1">
    <citation type="submission" date="2014-07" db="EMBL/GenBank/DDBJ databases">
        <title>Expanding our view of genomic diversity in Candidatus Accumulibacter clades.</title>
        <authorList>
            <person name="Skennerton C.T."/>
            <person name="Barr J.J."/>
            <person name="Slater F.R."/>
            <person name="Bond P.L."/>
            <person name="Tyson G.W."/>
        </authorList>
    </citation>
    <scope>NUCLEOTIDE SEQUENCE [LARGE SCALE GENOMIC DNA]</scope>
    <source>
        <strain evidence="2">SK-01</strain>
    </source>
</reference>